<comment type="similarity">
    <text evidence="1">Belongs to the LysR transcriptional regulatory family.</text>
</comment>
<evidence type="ECO:0000256" key="3">
    <source>
        <dbReference type="ARBA" id="ARBA00023125"/>
    </source>
</evidence>
<dbReference type="Proteomes" id="UP001652503">
    <property type="component" value="Unassembled WGS sequence"/>
</dbReference>
<evidence type="ECO:0000259" key="5">
    <source>
        <dbReference type="PROSITE" id="PS50931"/>
    </source>
</evidence>
<reference evidence="6 7" key="1">
    <citation type="submission" date="2022-10" db="EMBL/GenBank/DDBJ databases">
        <title>Defluviimonas sp. nov., isolated from ocean surface water.</title>
        <authorList>
            <person name="He W."/>
            <person name="Wang L."/>
            <person name="Zhang D.-F."/>
        </authorList>
    </citation>
    <scope>NUCLEOTIDE SEQUENCE [LARGE SCALE GENOMIC DNA]</scope>
    <source>
        <strain evidence="6 7">WL0075</strain>
    </source>
</reference>
<dbReference type="PANTHER" id="PTHR30346:SF0">
    <property type="entry name" value="HCA OPERON TRANSCRIPTIONAL ACTIVATOR HCAR"/>
    <property type="match status" value="1"/>
</dbReference>
<sequence>MLYVTLRQMEYVVAVARAGSMAAAAEALNISQPALSVALSVVEARLEQKLFLRRRGTALRLTPFAIRYVAEVEALLMTARRLEDPSKTEGLANGTLSIGCFTDLAPFFLVPLVKHLRDELPGIDVRWRVGSFNDLAQDMADGRIDLAVTFDLGLHSKFEKTPLLNIAPYAFVSKEHRFSGKASVSLTDLAREPLIVFDDGLSLRHWTQLFRQHDLSPVFAHRVNLLEVMRSLAANGEGIGISYSVPPSATSYDGTPLSAIRIAEATAREPVILARSTNLGARPVVEAGREVITRTMSQALAVDGSRAGEARMAKR</sequence>
<dbReference type="RefSeq" id="WP_263723248.1">
    <property type="nucleotide sequence ID" value="NZ_JAOWLA010000025.1"/>
</dbReference>
<dbReference type="Pfam" id="PF03466">
    <property type="entry name" value="LysR_substrate"/>
    <property type="match status" value="1"/>
</dbReference>
<evidence type="ECO:0000313" key="6">
    <source>
        <dbReference type="EMBL" id="MCV2866712.1"/>
    </source>
</evidence>
<feature type="domain" description="HTH lysR-type" evidence="5">
    <location>
        <begin position="4"/>
        <end position="62"/>
    </location>
</feature>
<accession>A0ABT2Z6D7</accession>
<keyword evidence="3" id="KW-0238">DNA-binding</keyword>
<protein>
    <submittedName>
        <fullName evidence="6">LysR family transcriptional regulator</fullName>
    </submittedName>
</protein>
<proteinExistence type="inferred from homology"/>
<dbReference type="InterPro" id="IPR000847">
    <property type="entry name" value="LysR_HTH_N"/>
</dbReference>
<dbReference type="Gene3D" id="3.40.190.10">
    <property type="entry name" value="Periplasmic binding protein-like II"/>
    <property type="match status" value="2"/>
</dbReference>
<evidence type="ECO:0000256" key="1">
    <source>
        <dbReference type="ARBA" id="ARBA00009437"/>
    </source>
</evidence>
<dbReference type="InterPro" id="IPR005119">
    <property type="entry name" value="LysR_subst-bd"/>
</dbReference>
<dbReference type="Gene3D" id="1.10.10.10">
    <property type="entry name" value="Winged helix-like DNA-binding domain superfamily/Winged helix DNA-binding domain"/>
    <property type="match status" value="1"/>
</dbReference>
<dbReference type="PANTHER" id="PTHR30346">
    <property type="entry name" value="TRANSCRIPTIONAL DUAL REGULATOR HCAR-RELATED"/>
    <property type="match status" value="1"/>
</dbReference>
<dbReference type="InterPro" id="IPR036390">
    <property type="entry name" value="WH_DNA-bd_sf"/>
</dbReference>
<dbReference type="PRINTS" id="PR00039">
    <property type="entry name" value="HTHLYSR"/>
</dbReference>
<dbReference type="SUPFAM" id="SSF46785">
    <property type="entry name" value="Winged helix' DNA-binding domain"/>
    <property type="match status" value="1"/>
</dbReference>
<keyword evidence="7" id="KW-1185">Reference proteome</keyword>
<dbReference type="Pfam" id="PF00126">
    <property type="entry name" value="HTH_1"/>
    <property type="match status" value="1"/>
</dbReference>
<dbReference type="InterPro" id="IPR036388">
    <property type="entry name" value="WH-like_DNA-bd_sf"/>
</dbReference>
<keyword evidence="2" id="KW-0805">Transcription regulation</keyword>
<organism evidence="6 7">
    <name type="scientific">Albidovulum sediminicola</name>
    <dbReference type="NCBI Taxonomy" id="2984331"/>
    <lineage>
        <taxon>Bacteria</taxon>
        <taxon>Pseudomonadati</taxon>
        <taxon>Pseudomonadota</taxon>
        <taxon>Alphaproteobacteria</taxon>
        <taxon>Rhodobacterales</taxon>
        <taxon>Paracoccaceae</taxon>
        <taxon>Albidovulum</taxon>
    </lineage>
</organism>
<comment type="caution">
    <text evidence="6">The sequence shown here is derived from an EMBL/GenBank/DDBJ whole genome shotgun (WGS) entry which is preliminary data.</text>
</comment>
<dbReference type="EMBL" id="JAOWLA010000025">
    <property type="protein sequence ID" value="MCV2866712.1"/>
    <property type="molecule type" value="Genomic_DNA"/>
</dbReference>
<gene>
    <name evidence="6" type="ORF">OE647_18540</name>
</gene>
<dbReference type="SUPFAM" id="SSF53850">
    <property type="entry name" value="Periplasmic binding protein-like II"/>
    <property type="match status" value="1"/>
</dbReference>
<evidence type="ECO:0000313" key="7">
    <source>
        <dbReference type="Proteomes" id="UP001652503"/>
    </source>
</evidence>
<keyword evidence="4" id="KW-0804">Transcription</keyword>
<evidence type="ECO:0000256" key="2">
    <source>
        <dbReference type="ARBA" id="ARBA00023015"/>
    </source>
</evidence>
<dbReference type="PROSITE" id="PS50931">
    <property type="entry name" value="HTH_LYSR"/>
    <property type="match status" value="1"/>
</dbReference>
<name>A0ABT2Z6D7_9RHOB</name>
<evidence type="ECO:0000256" key="4">
    <source>
        <dbReference type="ARBA" id="ARBA00023163"/>
    </source>
</evidence>